<feature type="compositionally biased region" description="Low complexity" evidence="1">
    <location>
        <begin position="76"/>
        <end position="87"/>
    </location>
</feature>
<sequence>MKTLKDVEDAEEVLCLTAFKHIKEASEGAQKLFGHIRDRIQKAKETIPQLKRIQAGQGGPSGVVGGGVPPAQNPSQAGTQGQQPPTGAELALSEQNKSILLSREEVIRMEEDVEVRKLELWMRYTAFEYFLNGKFQEKQNEELQSVKGVIKNAWKELKRISLPDPARLVSTYSGWTFRKSWPSPLDRNYAAGETTSFHKPSWRFAVPIRIPFSTEELFLRVLAQVTRRAKSDQTLLDEHLSVLKKQSQKTLVSGLLVWQNNQLQRDYPQLEWTIAGIELSSSPFNLVKKAWTDSNTTHGKMKTKSKRTAEFDVILKTQWRFPPLLPPPRRTFPEPLPPGVRIVNHAYEVPLDRYPPFGAPPTHIPVVPLESTRILRPPQYREQSRTSAPIIINVAEQEGVRDTATARTAHRKAKQTLTPPTIYDPQFIFVDAGSRKDKKTNRKKKKVYIELRQPGSRRQPPSHPNSEAGHNRPPLPPSPPAYHQASKTFGHSSYAQPPPMVAPNQPSSQYIYPDIHEHISSETQEDDPEELAEELLDEFAEIQPESTQTRYRTSTIESERQSRSRELMRQVEEASFYRMRTEREQMRIRVNQTIRQIQRERSAPEIRVERRSEYERLLQPAPEVDTDCKATNELYIACVRNQIPREVHLDSRPQYERPPEPRVHVRERDWGHEIHQTRSAGVGPSVRRSGEPLSSSRMRSHTTK</sequence>
<feature type="region of interest" description="Disordered" evidence="1">
    <location>
        <begin position="649"/>
        <end position="704"/>
    </location>
</feature>
<evidence type="ECO:0000313" key="3">
    <source>
        <dbReference type="Proteomes" id="UP001301958"/>
    </source>
</evidence>
<comment type="caution">
    <text evidence="2">The sequence shown here is derived from an EMBL/GenBank/DDBJ whole genome shotgun (WGS) entry which is preliminary data.</text>
</comment>
<reference evidence="2" key="1">
    <citation type="journal article" date="2023" name="Mol. Phylogenet. Evol.">
        <title>Genome-scale phylogeny and comparative genomics of the fungal order Sordariales.</title>
        <authorList>
            <person name="Hensen N."/>
            <person name="Bonometti L."/>
            <person name="Westerberg I."/>
            <person name="Brannstrom I.O."/>
            <person name="Guillou S."/>
            <person name="Cros-Aarteil S."/>
            <person name="Calhoun S."/>
            <person name="Haridas S."/>
            <person name="Kuo A."/>
            <person name="Mondo S."/>
            <person name="Pangilinan J."/>
            <person name="Riley R."/>
            <person name="LaButti K."/>
            <person name="Andreopoulos B."/>
            <person name="Lipzen A."/>
            <person name="Chen C."/>
            <person name="Yan M."/>
            <person name="Daum C."/>
            <person name="Ng V."/>
            <person name="Clum A."/>
            <person name="Steindorff A."/>
            <person name="Ohm R.A."/>
            <person name="Martin F."/>
            <person name="Silar P."/>
            <person name="Natvig D.O."/>
            <person name="Lalanne C."/>
            <person name="Gautier V."/>
            <person name="Ament-Velasquez S.L."/>
            <person name="Kruys A."/>
            <person name="Hutchinson M.I."/>
            <person name="Powell A.J."/>
            <person name="Barry K."/>
            <person name="Miller A.N."/>
            <person name="Grigoriev I.V."/>
            <person name="Debuchy R."/>
            <person name="Gladieux P."/>
            <person name="Hiltunen Thoren M."/>
            <person name="Johannesson H."/>
        </authorList>
    </citation>
    <scope>NUCLEOTIDE SEQUENCE</scope>
    <source>
        <strain evidence="2">CBS 990.96</strain>
    </source>
</reference>
<keyword evidence="3" id="KW-1185">Reference proteome</keyword>
<feature type="region of interest" description="Disordered" evidence="1">
    <location>
        <begin position="52"/>
        <end position="87"/>
    </location>
</feature>
<feature type="compositionally biased region" description="Polar residues" evidence="1">
    <location>
        <begin position="485"/>
        <end position="495"/>
    </location>
</feature>
<accession>A0AAN7BLR6</accession>
<evidence type="ECO:0000256" key="1">
    <source>
        <dbReference type="SAM" id="MobiDB-lite"/>
    </source>
</evidence>
<proteinExistence type="predicted"/>
<gene>
    <name evidence="2" type="ORF">QBC38DRAFT_445339</name>
</gene>
<feature type="compositionally biased region" description="Basic and acidic residues" evidence="1">
    <location>
        <begin position="649"/>
        <end position="676"/>
    </location>
</feature>
<protein>
    <submittedName>
        <fullName evidence="2">Uncharacterized protein</fullName>
    </submittedName>
</protein>
<reference evidence="2" key="2">
    <citation type="submission" date="2023-05" db="EMBL/GenBank/DDBJ databases">
        <authorList>
            <consortium name="Lawrence Berkeley National Laboratory"/>
            <person name="Steindorff A."/>
            <person name="Hensen N."/>
            <person name="Bonometti L."/>
            <person name="Westerberg I."/>
            <person name="Brannstrom I.O."/>
            <person name="Guillou S."/>
            <person name="Cros-Aarteil S."/>
            <person name="Calhoun S."/>
            <person name="Haridas S."/>
            <person name="Kuo A."/>
            <person name="Mondo S."/>
            <person name="Pangilinan J."/>
            <person name="Riley R."/>
            <person name="Labutti K."/>
            <person name="Andreopoulos B."/>
            <person name="Lipzen A."/>
            <person name="Chen C."/>
            <person name="Yanf M."/>
            <person name="Daum C."/>
            <person name="Ng V."/>
            <person name="Clum A."/>
            <person name="Ohm R."/>
            <person name="Martin F."/>
            <person name="Silar P."/>
            <person name="Natvig D."/>
            <person name="Lalanne C."/>
            <person name="Gautier V."/>
            <person name="Ament-Velasquez S.L."/>
            <person name="Kruys A."/>
            <person name="Hutchinson M.I."/>
            <person name="Powell A.J."/>
            <person name="Barry K."/>
            <person name="Miller A.N."/>
            <person name="Grigoriev I.V."/>
            <person name="Debuchy R."/>
            <person name="Gladieux P."/>
            <person name="Thoren M.H."/>
            <person name="Johannesson H."/>
        </authorList>
    </citation>
    <scope>NUCLEOTIDE SEQUENCE</scope>
    <source>
        <strain evidence="2">CBS 990.96</strain>
    </source>
</reference>
<name>A0AAN7BLR6_9PEZI</name>
<dbReference type="EMBL" id="MU865362">
    <property type="protein sequence ID" value="KAK4225625.1"/>
    <property type="molecule type" value="Genomic_DNA"/>
</dbReference>
<organism evidence="2 3">
    <name type="scientific">Podospora fimiseda</name>
    <dbReference type="NCBI Taxonomy" id="252190"/>
    <lineage>
        <taxon>Eukaryota</taxon>
        <taxon>Fungi</taxon>
        <taxon>Dikarya</taxon>
        <taxon>Ascomycota</taxon>
        <taxon>Pezizomycotina</taxon>
        <taxon>Sordariomycetes</taxon>
        <taxon>Sordariomycetidae</taxon>
        <taxon>Sordariales</taxon>
        <taxon>Podosporaceae</taxon>
        <taxon>Podospora</taxon>
    </lineage>
</organism>
<evidence type="ECO:0000313" key="2">
    <source>
        <dbReference type="EMBL" id="KAK4225625.1"/>
    </source>
</evidence>
<feature type="compositionally biased region" description="Gly residues" evidence="1">
    <location>
        <begin position="56"/>
        <end position="68"/>
    </location>
</feature>
<feature type="region of interest" description="Disordered" evidence="1">
    <location>
        <begin position="434"/>
        <end position="509"/>
    </location>
</feature>
<dbReference type="AlphaFoldDB" id="A0AAN7BLR6"/>
<dbReference type="Proteomes" id="UP001301958">
    <property type="component" value="Unassembled WGS sequence"/>
</dbReference>
<feature type="compositionally biased region" description="Basic residues" evidence="1">
    <location>
        <begin position="436"/>
        <end position="446"/>
    </location>
</feature>